<name>A0A498BQW9_9GAMM</name>
<comment type="caution">
    <text evidence="16">The sequence shown here is derived from an EMBL/GenBank/DDBJ whole genome shotgun (WGS) entry which is preliminary data.</text>
</comment>
<dbReference type="InterPro" id="IPR013656">
    <property type="entry name" value="PAS_4"/>
</dbReference>
<sequence length="350" mass="39412">MDKHTDPKFELLEHITTAVVMMDRDTRVLYLNPAAEMLFRVSLRQVSGQRLLNFAPAAELLDTLVRDVVHTGRTYTQRERRLPVSNNHLITVDCTVTPLPRERVLLELAEIDRHLRITREHHLVAQNRAIRELIRGLAHEIKNPLGGLRGAAQLLERELEAEDLHEYTQVIIDEADRLQDLVDSLLGPNAVPRRESVNIHQVLERVRQLAVAEAPSGVRLVRDYDPSIPPVTAQFDHLVQACLNLVRNALQALGNAGEIILRTRTQRQFTIAGRNHKLVVRIDVMDTGPGIPPEQLEQIFYPMVTTRPEGSGLGLPIAQTLINQHGGLIECSSEVGQTVFTIWLPLESES</sequence>
<evidence type="ECO:0000256" key="1">
    <source>
        <dbReference type="ARBA" id="ARBA00000085"/>
    </source>
</evidence>
<dbReference type="NCBIfam" id="NF008293">
    <property type="entry name" value="PRK11073.1"/>
    <property type="match status" value="1"/>
</dbReference>
<dbReference type="GO" id="GO:0000155">
    <property type="term" value="F:phosphorelay sensor kinase activity"/>
    <property type="evidence" value="ECO:0007669"/>
    <property type="project" value="InterPro"/>
</dbReference>
<dbReference type="Gene3D" id="3.30.450.20">
    <property type="entry name" value="PAS domain"/>
    <property type="match status" value="1"/>
</dbReference>
<organism evidence="16 17">
    <name type="scientific">Alkalispirillum mobile</name>
    <dbReference type="NCBI Taxonomy" id="85925"/>
    <lineage>
        <taxon>Bacteria</taxon>
        <taxon>Pseudomonadati</taxon>
        <taxon>Pseudomonadota</taxon>
        <taxon>Gammaproteobacteria</taxon>
        <taxon>Chromatiales</taxon>
        <taxon>Ectothiorhodospiraceae</taxon>
        <taxon>Alkalispirillum</taxon>
    </lineage>
</organism>
<evidence type="ECO:0000256" key="8">
    <source>
        <dbReference type="ARBA" id="ARBA00023012"/>
    </source>
</evidence>
<dbReference type="InterPro" id="IPR003661">
    <property type="entry name" value="HisK_dim/P_dom"/>
</dbReference>
<dbReference type="AlphaFoldDB" id="A0A498BQW9"/>
<evidence type="ECO:0000259" key="14">
    <source>
        <dbReference type="PROSITE" id="PS50109"/>
    </source>
</evidence>
<comment type="function">
    <text evidence="10">Member of the two-component regulatory system NtrB/NtrC, which controls expression of the nitrogen-regulated (ntr) genes in response to nitrogen limitation. Under conditions of nitrogen limitation, NtrB autophosphorylates and transfers the phosphoryl group to NtrC. In the presence of nitrogen, acts as a phosphatase that dephosphorylates and inactivates NtrC.</text>
</comment>
<keyword evidence="4" id="KW-0808">Transferase</keyword>
<dbReference type="InterPro" id="IPR000014">
    <property type="entry name" value="PAS"/>
</dbReference>
<evidence type="ECO:0000313" key="16">
    <source>
        <dbReference type="EMBL" id="RLK46523.1"/>
    </source>
</evidence>
<protein>
    <recommendedName>
        <fullName evidence="11">Sensory histidine kinase/phosphatase NtrB</fullName>
        <ecNumber evidence="2">2.7.13.3</ecNumber>
    </recommendedName>
    <alternativeName>
        <fullName evidence="12">Nitrogen regulation protein NR(II)</fullName>
    </alternativeName>
    <alternativeName>
        <fullName evidence="13">Nitrogen regulator II</fullName>
    </alternativeName>
</protein>
<dbReference type="InterPro" id="IPR004358">
    <property type="entry name" value="Sig_transdc_His_kin-like_C"/>
</dbReference>
<dbReference type="SUPFAM" id="SSF55874">
    <property type="entry name" value="ATPase domain of HSP90 chaperone/DNA topoisomerase II/histidine kinase"/>
    <property type="match status" value="1"/>
</dbReference>
<dbReference type="EMBL" id="RCDA01000006">
    <property type="protein sequence ID" value="RLK46523.1"/>
    <property type="molecule type" value="Genomic_DNA"/>
</dbReference>
<accession>A0A498BQW9</accession>
<proteinExistence type="predicted"/>
<keyword evidence="9" id="KW-0535">Nitrogen fixation</keyword>
<evidence type="ECO:0000256" key="4">
    <source>
        <dbReference type="ARBA" id="ARBA00022679"/>
    </source>
</evidence>
<evidence type="ECO:0000256" key="9">
    <source>
        <dbReference type="ARBA" id="ARBA00023231"/>
    </source>
</evidence>
<dbReference type="PROSITE" id="PS50109">
    <property type="entry name" value="HIS_KIN"/>
    <property type="match status" value="1"/>
</dbReference>
<evidence type="ECO:0000256" key="11">
    <source>
        <dbReference type="ARBA" id="ARBA00039567"/>
    </source>
</evidence>
<dbReference type="Pfam" id="PF00512">
    <property type="entry name" value="HisKA"/>
    <property type="match status" value="1"/>
</dbReference>
<dbReference type="Pfam" id="PF08448">
    <property type="entry name" value="PAS_4"/>
    <property type="match status" value="1"/>
</dbReference>
<evidence type="ECO:0000313" key="17">
    <source>
        <dbReference type="Proteomes" id="UP000275461"/>
    </source>
</evidence>
<keyword evidence="5" id="KW-0547">Nucleotide-binding</keyword>
<dbReference type="InterPro" id="IPR003594">
    <property type="entry name" value="HATPase_dom"/>
</dbReference>
<evidence type="ECO:0000256" key="10">
    <source>
        <dbReference type="ARBA" id="ARBA00037696"/>
    </source>
</evidence>
<dbReference type="CDD" id="cd00082">
    <property type="entry name" value="HisKA"/>
    <property type="match status" value="1"/>
</dbReference>
<evidence type="ECO:0000256" key="3">
    <source>
        <dbReference type="ARBA" id="ARBA00022553"/>
    </source>
</evidence>
<dbReference type="PANTHER" id="PTHR43065">
    <property type="entry name" value="SENSOR HISTIDINE KINASE"/>
    <property type="match status" value="1"/>
</dbReference>
<keyword evidence="7" id="KW-0067">ATP-binding</keyword>
<keyword evidence="3" id="KW-0597">Phosphoprotein</keyword>
<dbReference type="SMART" id="SM00091">
    <property type="entry name" value="PAS"/>
    <property type="match status" value="1"/>
</dbReference>
<dbReference type="GO" id="GO:0005524">
    <property type="term" value="F:ATP binding"/>
    <property type="evidence" value="ECO:0007669"/>
    <property type="project" value="UniProtKB-KW"/>
</dbReference>
<evidence type="ECO:0000256" key="5">
    <source>
        <dbReference type="ARBA" id="ARBA00022741"/>
    </source>
</evidence>
<dbReference type="PRINTS" id="PR00344">
    <property type="entry name" value="BCTRLSENSOR"/>
</dbReference>
<dbReference type="RefSeq" id="WP_121443158.1">
    <property type="nucleotide sequence ID" value="NZ_RCDA01000006.1"/>
</dbReference>
<feature type="domain" description="Histidine kinase" evidence="14">
    <location>
        <begin position="136"/>
        <end position="348"/>
    </location>
</feature>
<keyword evidence="6 16" id="KW-0418">Kinase</keyword>
<dbReference type="SMART" id="SM00388">
    <property type="entry name" value="HisKA"/>
    <property type="match status" value="1"/>
</dbReference>
<dbReference type="InterPro" id="IPR005467">
    <property type="entry name" value="His_kinase_dom"/>
</dbReference>
<gene>
    <name evidence="16" type="ORF">DFR31_2653</name>
</gene>
<reference evidence="16 17" key="1">
    <citation type="submission" date="2018-10" db="EMBL/GenBank/DDBJ databases">
        <title>Genomic Encyclopedia of Type Strains, Phase IV (KMG-IV): sequencing the most valuable type-strain genomes for metagenomic binning, comparative biology and taxonomic classification.</title>
        <authorList>
            <person name="Goeker M."/>
        </authorList>
    </citation>
    <scope>NUCLEOTIDE SEQUENCE [LARGE SCALE GENOMIC DNA]</scope>
    <source>
        <strain evidence="16 17">DSM 12769</strain>
    </source>
</reference>
<dbReference type="SUPFAM" id="SSF47384">
    <property type="entry name" value="Homodimeric domain of signal transducing histidine kinase"/>
    <property type="match status" value="1"/>
</dbReference>
<feature type="domain" description="PAS" evidence="15">
    <location>
        <begin position="10"/>
        <end position="52"/>
    </location>
</feature>
<dbReference type="OrthoDB" id="9789238at2"/>
<dbReference type="CDD" id="cd00130">
    <property type="entry name" value="PAS"/>
    <property type="match status" value="1"/>
</dbReference>
<evidence type="ECO:0000256" key="12">
    <source>
        <dbReference type="ARBA" id="ARBA00042313"/>
    </source>
</evidence>
<dbReference type="Gene3D" id="3.30.565.10">
    <property type="entry name" value="Histidine kinase-like ATPase, C-terminal domain"/>
    <property type="match status" value="1"/>
</dbReference>
<dbReference type="InterPro" id="IPR035965">
    <property type="entry name" value="PAS-like_dom_sf"/>
</dbReference>
<dbReference type="SUPFAM" id="SSF55785">
    <property type="entry name" value="PYP-like sensor domain (PAS domain)"/>
    <property type="match status" value="1"/>
</dbReference>
<evidence type="ECO:0000256" key="7">
    <source>
        <dbReference type="ARBA" id="ARBA00022840"/>
    </source>
</evidence>
<evidence type="ECO:0000256" key="2">
    <source>
        <dbReference type="ARBA" id="ARBA00012438"/>
    </source>
</evidence>
<evidence type="ECO:0000256" key="13">
    <source>
        <dbReference type="ARBA" id="ARBA00043094"/>
    </source>
</evidence>
<dbReference type="Pfam" id="PF02518">
    <property type="entry name" value="HATPase_c"/>
    <property type="match status" value="1"/>
</dbReference>
<evidence type="ECO:0000256" key="6">
    <source>
        <dbReference type="ARBA" id="ARBA00022777"/>
    </source>
</evidence>
<dbReference type="InterPro" id="IPR036890">
    <property type="entry name" value="HATPase_C_sf"/>
</dbReference>
<dbReference type="PANTHER" id="PTHR43065:SF16">
    <property type="entry name" value="SENSORY HISTIDINE KINASE_PHOSPHATASE NTRB"/>
    <property type="match status" value="1"/>
</dbReference>
<evidence type="ECO:0000259" key="15">
    <source>
        <dbReference type="PROSITE" id="PS50112"/>
    </source>
</evidence>
<keyword evidence="8" id="KW-0902">Two-component regulatory system</keyword>
<dbReference type="SMART" id="SM00387">
    <property type="entry name" value="HATPase_c"/>
    <property type="match status" value="1"/>
</dbReference>
<dbReference type="InterPro" id="IPR036097">
    <property type="entry name" value="HisK_dim/P_sf"/>
</dbReference>
<dbReference type="EC" id="2.7.13.3" evidence="2"/>
<dbReference type="Proteomes" id="UP000275461">
    <property type="component" value="Unassembled WGS sequence"/>
</dbReference>
<keyword evidence="17" id="KW-1185">Reference proteome</keyword>
<comment type="catalytic activity">
    <reaction evidence="1">
        <text>ATP + protein L-histidine = ADP + protein N-phospho-L-histidine.</text>
        <dbReference type="EC" id="2.7.13.3"/>
    </reaction>
</comment>
<dbReference type="Gene3D" id="1.10.287.130">
    <property type="match status" value="1"/>
</dbReference>
<dbReference type="PROSITE" id="PS50112">
    <property type="entry name" value="PAS"/>
    <property type="match status" value="1"/>
</dbReference>